<organism evidence="1 2">
    <name type="scientific">Rhodococcus opacus</name>
    <name type="common">Nocardia opaca</name>
    <dbReference type="NCBI Taxonomy" id="37919"/>
    <lineage>
        <taxon>Bacteria</taxon>
        <taxon>Bacillati</taxon>
        <taxon>Actinomycetota</taxon>
        <taxon>Actinomycetes</taxon>
        <taxon>Mycobacteriales</taxon>
        <taxon>Nocardiaceae</taxon>
        <taxon>Rhodococcus</taxon>
    </lineage>
</organism>
<dbReference type="EMBL" id="CP008947">
    <property type="protein sequence ID" value="AII08052.1"/>
    <property type="molecule type" value="Genomic_DNA"/>
</dbReference>
<sequence length="361" mass="38462">MSSTLSTLREWINPNRGRHRTVPPMDTGLRPNLRLDEATELLPPGRYEPDDVVITPSGAAAFSSGNVVFDCHDGEVGLRAEFSGRVAALAAVGDAVVAAVEGRGLCAISPSGAVAEICTDRSVTSCVTALTGTPDGALLVAVGSTAGQSAEWARALVTGDRSGQIVQVDGDRARVVAEGLAWPSGIGMASDRDVLVSISLEHRVELRELAALGDRGRTVTANLPIYPGRVSVADDGYWFAAPYVRNRVTEMLLDEPEVLAEMIGTISRDEWFVPRLHSEDPFTETMQMGQLRVLGVVKSWAPARSCGLVFRMDRTGRVVESAHARVDSSRHGVTGVAVRNGQVIAAARGHGNLLKLQAHNR</sequence>
<dbReference type="SUPFAM" id="SSF63829">
    <property type="entry name" value="Calcium-dependent phosphotriesterase"/>
    <property type="match status" value="1"/>
</dbReference>
<name>A0A076ES33_RHOOP</name>
<dbReference type="InterPro" id="IPR011042">
    <property type="entry name" value="6-blade_b-propeller_TolB-like"/>
</dbReference>
<evidence type="ECO:0000313" key="2">
    <source>
        <dbReference type="Proteomes" id="UP000028488"/>
    </source>
</evidence>
<evidence type="ECO:0000313" key="1">
    <source>
        <dbReference type="EMBL" id="AII08052.1"/>
    </source>
</evidence>
<gene>
    <name evidence="1" type="ORF">EP51_26855</name>
</gene>
<reference evidence="1 2" key="1">
    <citation type="submission" date="2014-07" db="EMBL/GenBank/DDBJ databases">
        <title>Genome Sequence of Rhodococcus opacus Strain R7, a Biodegrader of Mono- and Polycyclic Aromatic Hydrocarbons.</title>
        <authorList>
            <person name="Di Gennaro P."/>
            <person name="Zampolli J."/>
            <person name="Presti I."/>
            <person name="Cappelletti M."/>
            <person name="D'Ursi P."/>
            <person name="Orro A."/>
            <person name="Mezzelani A."/>
            <person name="Milanesi L."/>
        </authorList>
    </citation>
    <scope>NUCLEOTIDE SEQUENCE [LARGE SCALE GENOMIC DNA]</scope>
    <source>
        <strain evidence="1 2">R7</strain>
    </source>
</reference>
<dbReference type="Proteomes" id="UP000028488">
    <property type="component" value="Chromosome"/>
</dbReference>
<dbReference type="AlphaFoldDB" id="A0A076ES33"/>
<dbReference type="eggNOG" id="COG3386">
    <property type="taxonomic scope" value="Bacteria"/>
</dbReference>
<proteinExistence type="predicted"/>
<dbReference type="Gene3D" id="2.120.10.30">
    <property type="entry name" value="TolB, C-terminal domain"/>
    <property type="match status" value="1"/>
</dbReference>
<protein>
    <recommendedName>
        <fullName evidence="3">Strictosidine synthase</fullName>
    </recommendedName>
</protein>
<dbReference type="RefSeq" id="WP_128640907.1">
    <property type="nucleotide sequence ID" value="NZ_CP008947.1"/>
</dbReference>
<evidence type="ECO:0008006" key="3">
    <source>
        <dbReference type="Google" id="ProtNLM"/>
    </source>
</evidence>
<accession>A0A076ES33</accession>